<feature type="compositionally biased region" description="Basic residues" evidence="1">
    <location>
        <begin position="174"/>
        <end position="186"/>
    </location>
</feature>
<feature type="region of interest" description="Disordered" evidence="1">
    <location>
        <begin position="1"/>
        <end position="201"/>
    </location>
</feature>
<protein>
    <submittedName>
        <fullName evidence="2">Uncharacterized protein</fullName>
    </submittedName>
</protein>
<dbReference type="EMBL" id="CADCVV010000186">
    <property type="protein sequence ID" value="CAA9516141.1"/>
    <property type="molecule type" value="Genomic_DNA"/>
</dbReference>
<evidence type="ECO:0000256" key="1">
    <source>
        <dbReference type="SAM" id="MobiDB-lite"/>
    </source>
</evidence>
<feature type="compositionally biased region" description="Basic and acidic residues" evidence="1">
    <location>
        <begin position="43"/>
        <end position="52"/>
    </location>
</feature>
<organism evidence="2">
    <name type="scientific">uncultured Solirubrobacterales bacterium</name>
    <dbReference type="NCBI Taxonomy" id="768556"/>
    <lineage>
        <taxon>Bacteria</taxon>
        <taxon>Bacillati</taxon>
        <taxon>Actinomycetota</taxon>
        <taxon>Thermoleophilia</taxon>
        <taxon>Solirubrobacterales</taxon>
        <taxon>environmental samples</taxon>
    </lineage>
</organism>
<feature type="non-terminal residue" evidence="2">
    <location>
        <position position="201"/>
    </location>
</feature>
<name>A0A6J4T8L7_9ACTN</name>
<sequence>ARASSRPPSLDRPPSGHRHGSQLVLRRGRGADPARPDASAGWRRGDRSDRTARGHRPHHPASPACRRATRRGLRLSDPLPRGRPARVRRRRPGRRGLPLRRRASTRTPDARDGRDLARRHRPAHCGRRRSARLRRRDHPLRRRDRLRARPSDRRRSRGGQAPGARGARADARTRLRHAAVRSRRPAGGRGPPGARALRRRL</sequence>
<gene>
    <name evidence="2" type="ORF">AVDCRST_MAG17-2296</name>
</gene>
<feature type="compositionally biased region" description="Basic residues" evidence="1">
    <location>
        <begin position="83"/>
        <end position="104"/>
    </location>
</feature>
<reference evidence="2" key="1">
    <citation type="submission" date="2020-02" db="EMBL/GenBank/DDBJ databases">
        <authorList>
            <person name="Meier V. D."/>
        </authorList>
    </citation>
    <scope>NUCLEOTIDE SEQUENCE</scope>
    <source>
        <strain evidence="2">AVDCRST_MAG17</strain>
    </source>
</reference>
<feature type="non-terminal residue" evidence="2">
    <location>
        <position position="1"/>
    </location>
</feature>
<evidence type="ECO:0000313" key="2">
    <source>
        <dbReference type="EMBL" id="CAA9516141.1"/>
    </source>
</evidence>
<dbReference type="AlphaFoldDB" id="A0A6J4T8L7"/>
<accession>A0A6J4T8L7</accession>
<proteinExistence type="predicted"/>
<feature type="compositionally biased region" description="Basic residues" evidence="1">
    <location>
        <begin position="117"/>
        <end position="146"/>
    </location>
</feature>